<dbReference type="InterPro" id="IPR005624">
    <property type="entry name" value="PduO/GlcC-like"/>
</dbReference>
<dbReference type="InterPro" id="IPR052517">
    <property type="entry name" value="GlcG_carb_metab_protein"/>
</dbReference>
<dbReference type="EMBL" id="CP006763">
    <property type="protein sequence ID" value="AGY75296.1"/>
    <property type="molecule type" value="Genomic_DNA"/>
</dbReference>
<dbReference type="PANTHER" id="PTHR34309:SF1">
    <property type="entry name" value="PROTEIN GLCG"/>
    <property type="match status" value="1"/>
</dbReference>
<dbReference type="SUPFAM" id="SSF143744">
    <property type="entry name" value="GlcG-like"/>
    <property type="match status" value="1"/>
</dbReference>
<dbReference type="Gene3D" id="3.30.450.150">
    <property type="entry name" value="Haem-degrading domain"/>
    <property type="match status" value="1"/>
</dbReference>
<accession>A0ABN4BDA9</accession>
<keyword evidence="2" id="KW-1185">Reference proteome</keyword>
<name>A0ABN4BDA9_9CLOT</name>
<organism evidence="1 2">
    <name type="scientific">Clostridium autoethanogenum DSM 10061</name>
    <dbReference type="NCBI Taxonomy" id="1341692"/>
    <lineage>
        <taxon>Bacteria</taxon>
        <taxon>Bacillati</taxon>
        <taxon>Bacillota</taxon>
        <taxon>Clostridia</taxon>
        <taxon>Eubacteriales</taxon>
        <taxon>Clostridiaceae</taxon>
        <taxon>Clostridium</taxon>
    </lineage>
</organism>
<sequence length="94" mass="9654">MADAILASEKISQGKAYIAVALKMPTSKLTSLAQPGSSLYGIQNNSNIIILGGGFPLLLNGEVIGSIGVSGGSVDQDMQVAQAAMDVYNAELKK</sequence>
<protein>
    <submittedName>
        <fullName evidence="1">Heme-binding protein</fullName>
    </submittedName>
</protein>
<dbReference type="Pfam" id="PF03928">
    <property type="entry name" value="HbpS-like"/>
    <property type="match status" value="1"/>
</dbReference>
<evidence type="ECO:0000313" key="1">
    <source>
        <dbReference type="EMBL" id="AGY75296.1"/>
    </source>
</evidence>
<dbReference type="Proteomes" id="UP000017590">
    <property type="component" value="Chromosome"/>
</dbReference>
<dbReference type="RefSeq" id="WP_013239704.1">
    <property type="nucleotide sequence ID" value="NC_022592.1"/>
</dbReference>
<dbReference type="PANTHER" id="PTHR34309">
    <property type="entry name" value="SLR1406 PROTEIN"/>
    <property type="match status" value="1"/>
</dbReference>
<gene>
    <name evidence="1" type="ORF">CAETHG_1071</name>
</gene>
<proteinExistence type="predicted"/>
<reference evidence="2" key="1">
    <citation type="journal article" date="2014" name="Biotechnol. Biofuels">
        <title>Comparison of single-molecule sequencing and hybrid approaches for finishing the genome of Clostridium autoethanogenum and analysis of CRISPR systems in industrial relevant Clostridia.</title>
        <authorList>
            <person name="Brown S.D."/>
            <person name="Nagaraju S."/>
            <person name="Utturkar S."/>
            <person name="De Tissera S."/>
            <person name="Segovia S."/>
            <person name="Mitchell W."/>
            <person name="Land M.L."/>
            <person name="Dassanayake A."/>
            <person name="Kopke M."/>
        </authorList>
    </citation>
    <scope>NUCLEOTIDE SEQUENCE [LARGE SCALE GENOMIC DNA]</scope>
    <source>
        <strain evidence="2">DSM 10061</strain>
    </source>
</reference>
<dbReference type="InterPro" id="IPR038084">
    <property type="entry name" value="PduO/GlcC-like_sf"/>
</dbReference>
<evidence type="ECO:0000313" key="2">
    <source>
        <dbReference type="Proteomes" id="UP000017590"/>
    </source>
</evidence>